<dbReference type="PANTHER" id="PTHR30283:SF4">
    <property type="entry name" value="PEROXIDE STRESS RESISTANCE PROTEIN YAAA"/>
    <property type="match status" value="1"/>
</dbReference>
<reference evidence="2 3" key="1">
    <citation type="submission" date="2019-03" db="EMBL/GenBank/DDBJ databases">
        <title>Genomic Encyclopedia of Type Strains, Phase IV (KMG-IV): sequencing the most valuable type-strain genomes for metagenomic binning, comparative biology and taxonomic classification.</title>
        <authorList>
            <person name="Goeker M."/>
        </authorList>
    </citation>
    <scope>NUCLEOTIDE SEQUENCE [LARGE SCALE GENOMIC DNA]</scope>
    <source>
        <strain evidence="2 3">DSM 29481</strain>
    </source>
</reference>
<keyword evidence="3" id="KW-1185">Reference proteome</keyword>
<accession>A0A4R3SZH7</accession>
<dbReference type="AlphaFoldDB" id="A0A4R3SZH7"/>
<organism evidence="2 3">
    <name type="scientific">Longicatena caecimuris</name>
    <dbReference type="NCBI Taxonomy" id="1796635"/>
    <lineage>
        <taxon>Bacteria</taxon>
        <taxon>Bacillati</taxon>
        <taxon>Bacillota</taxon>
        <taxon>Erysipelotrichia</taxon>
        <taxon>Erysipelotrichales</taxon>
        <taxon>Erysipelotrichaceae</taxon>
        <taxon>Longicatena</taxon>
    </lineage>
</organism>
<proteinExistence type="inferred from homology"/>
<dbReference type="PANTHER" id="PTHR30283">
    <property type="entry name" value="PEROXIDE STRESS RESPONSE PROTEIN YAAA"/>
    <property type="match status" value="1"/>
</dbReference>
<evidence type="ECO:0000313" key="2">
    <source>
        <dbReference type="EMBL" id="TCU54541.1"/>
    </source>
</evidence>
<comment type="similarity">
    <text evidence="1">Belongs to the UPF0246 family.</text>
</comment>
<name>A0A4R3SZH7_9FIRM</name>
<evidence type="ECO:0000256" key="1">
    <source>
        <dbReference type="HAMAP-Rule" id="MF_00652"/>
    </source>
</evidence>
<dbReference type="InterPro" id="IPR005583">
    <property type="entry name" value="YaaA"/>
</dbReference>
<dbReference type="GO" id="GO:0033194">
    <property type="term" value="P:response to hydroperoxide"/>
    <property type="evidence" value="ECO:0007669"/>
    <property type="project" value="TreeGrafter"/>
</dbReference>
<gene>
    <name evidence="2" type="ORF">EDD61_12418</name>
</gene>
<comment type="caution">
    <text evidence="2">The sequence shown here is derived from an EMBL/GenBank/DDBJ whole genome shotgun (WGS) entry which is preliminary data.</text>
</comment>
<protein>
    <recommendedName>
        <fullName evidence="1">UPF0246 protein EDD61_12418</fullName>
    </recommendedName>
</protein>
<dbReference type="RefSeq" id="WP_132225550.1">
    <property type="nucleotide sequence ID" value="NZ_JANKBG010000023.1"/>
</dbReference>
<sequence length="251" mass="29829">MLYIISPTKTMKTTTHYKPSALPQLWEKAELLLANIKMLTVEDIMHFMHVKEALAIQTKQRFDQLSFHENGYCAIEAYDGLQFKYMQMENLAMSELSYLQEHLRILSAFYGIVRPFDSIQPYRLEMQCKLKVQDYNDLYAYWQDTLAKVLLKEVHTHKENYLLNLSSKEYEKAIRPYIPKEQWIDVIFQVEKKGKRKVEATQAKMARGRMVHFLAQRQVETLAEVYQFQEDGYQLDKERTGNQQIVFYKKG</sequence>
<dbReference type="GO" id="GO:0005829">
    <property type="term" value="C:cytosol"/>
    <property type="evidence" value="ECO:0007669"/>
    <property type="project" value="TreeGrafter"/>
</dbReference>
<dbReference type="Proteomes" id="UP000295773">
    <property type="component" value="Unassembled WGS sequence"/>
</dbReference>
<evidence type="ECO:0000313" key="3">
    <source>
        <dbReference type="Proteomes" id="UP000295773"/>
    </source>
</evidence>
<dbReference type="EMBL" id="SMBP01000024">
    <property type="protein sequence ID" value="TCU54541.1"/>
    <property type="molecule type" value="Genomic_DNA"/>
</dbReference>
<dbReference type="Pfam" id="PF03883">
    <property type="entry name" value="H2O2_YaaD"/>
    <property type="match status" value="1"/>
</dbReference>
<dbReference type="HAMAP" id="MF_00652">
    <property type="entry name" value="UPF0246"/>
    <property type="match status" value="1"/>
</dbReference>
<dbReference type="NCBIfam" id="NF002543">
    <property type="entry name" value="PRK02101.1-4"/>
    <property type="match status" value="1"/>
</dbReference>